<evidence type="ECO:0000313" key="16">
    <source>
        <dbReference type="Proteomes" id="UP001652740"/>
    </source>
</evidence>
<dbReference type="CDD" id="cd11056">
    <property type="entry name" value="CYP6-like"/>
    <property type="match status" value="1"/>
</dbReference>
<dbReference type="InterPro" id="IPR036396">
    <property type="entry name" value="Cyt_P450_sf"/>
</dbReference>
<dbReference type="PRINTS" id="PR00385">
    <property type="entry name" value="P450"/>
</dbReference>
<evidence type="ECO:0000256" key="4">
    <source>
        <dbReference type="ARBA" id="ARBA00010617"/>
    </source>
</evidence>
<keyword evidence="6 15" id="KW-0349">Heme</keyword>
<evidence type="ECO:0000256" key="14">
    <source>
        <dbReference type="ARBA" id="ARBA00047827"/>
    </source>
</evidence>
<evidence type="ECO:0000256" key="9">
    <source>
        <dbReference type="ARBA" id="ARBA00022848"/>
    </source>
</evidence>
<dbReference type="PANTHER" id="PTHR24292">
    <property type="entry name" value="CYTOCHROME P450"/>
    <property type="match status" value="1"/>
</dbReference>
<evidence type="ECO:0000256" key="3">
    <source>
        <dbReference type="ARBA" id="ARBA00004406"/>
    </source>
</evidence>
<dbReference type="RefSeq" id="XP_052756628.1">
    <property type="nucleotide sequence ID" value="XM_052900668.1"/>
</dbReference>
<evidence type="ECO:0000256" key="15">
    <source>
        <dbReference type="RuleBase" id="RU000461"/>
    </source>
</evidence>
<comment type="subcellular location">
    <subcellularLocation>
        <location evidence="3">Endoplasmic reticulum membrane</location>
        <topology evidence="3">Peripheral membrane protein</topology>
    </subcellularLocation>
    <subcellularLocation>
        <location evidence="2">Microsome membrane</location>
        <topology evidence="2">Peripheral membrane protein</topology>
    </subcellularLocation>
</comment>
<keyword evidence="12 15" id="KW-0503">Monooxygenase</keyword>
<keyword evidence="7 15" id="KW-0479">Metal-binding</keyword>
<dbReference type="InterPro" id="IPR050476">
    <property type="entry name" value="Insect_CytP450_Detox"/>
</dbReference>
<evidence type="ECO:0000256" key="5">
    <source>
        <dbReference type="ARBA" id="ARBA00012109"/>
    </source>
</evidence>
<evidence type="ECO:0000256" key="13">
    <source>
        <dbReference type="ARBA" id="ARBA00023136"/>
    </source>
</evidence>
<dbReference type="Proteomes" id="UP001652740">
    <property type="component" value="Unplaced"/>
</dbReference>
<evidence type="ECO:0000256" key="2">
    <source>
        <dbReference type="ARBA" id="ARBA00004174"/>
    </source>
</evidence>
<accession>A0ABM3MZ67</accession>
<dbReference type="Pfam" id="PF00067">
    <property type="entry name" value="p450"/>
    <property type="match status" value="1"/>
</dbReference>
<dbReference type="PANTHER" id="PTHR24292:SF100">
    <property type="entry name" value="CYTOCHROME P450 6A16, ISOFORM B-RELATED"/>
    <property type="match status" value="1"/>
</dbReference>
<keyword evidence="10 15" id="KW-0560">Oxidoreductase</keyword>
<organism evidence="16 17">
    <name type="scientific">Galleria mellonella</name>
    <name type="common">Greater wax moth</name>
    <dbReference type="NCBI Taxonomy" id="7137"/>
    <lineage>
        <taxon>Eukaryota</taxon>
        <taxon>Metazoa</taxon>
        <taxon>Ecdysozoa</taxon>
        <taxon>Arthropoda</taxon>
        <taxon>Hexapoda</taxon>
        <taxon>Insecta</taxon>
        <taxon>Pterygota</taxon>
        <taxon>Neoptera</taxon>
        <taxon>Endopterygota</taxon>
        <taxon>Lepidoptera</taxon>
        <taxon>Glossata</taxon>
        <taxon>Ditrysia</taxon>
        <taxon>Pyraloidea</taxon>
        <taxon>Pyralidae</taxon>
        <taxon>Galleriinae</taxon>
        <taxon>Galleria</taxon>
    </lineage>
</organism>
<evidence type="ECO:0000256" key="10">
    <source>
        <dbReference type="ARBA" id="ARBA00023002"/>
    </source>
</evidence>
<comment type="catalytic activity">
    <reaction evidence="14">
        <text>an organic molecule + reduced [NADPH--hemoprotein reductase] + O2 = an alcohol + oxidized [NADPH--hemoprotein reductase] + H2O + H(+)</text>
        <dbReference type="Rhea" id="RHEA:17149"/>
        <dbReference type="Rhea" id="RHEA-COMP:11964"/>
        <dbReference type="Rhea" id="RHEA-COMP:11965"/>
        <dbReference type="ChEBI" id="CHEBI:15377"/>
        <dbReference type="ChEBI" id="CHEBI:15378"/>
        <dbReference type="ChEBI" id="CHEBI:15379"/>
        <dbReference type="ChEBI" id="CHEBI:30879"/>
        <dbReference type="ChEBI" id="CHEBI:57618"/>
        <dbReference type="ChEBI" id="CHEBI:58210"/>
        <dbReference type="ChEBI" id="CHEBI:142491"/>
        <dbReference type="EC" id="1.14.14.1"/>
    </reaction>
</comment>
<evidence type="ECO:0000256" key="11">
    <source>
        <dbReference type="ARBA" id="ARBA00023004"/>
    </source>
</evidence>
<keyword evidence="9" id="KW-0492">Microsome</keyword>
<dbReference type="SUPFAM" id="SSF48264">
    <property type="entry name" value="Cytochrome P450"/>
    <property type="match status" value="1"/>
</dbReference>
<evidence type="ECO:0000313" key="17">
    <source>
        <dbReference type="RefSeq" id="XP_052756628.1"/>
    </source>
</evidence>
<proteinExistence type="inferred from homology"/>
<dbReference type="EC" id="1.14.14.1" evidence="5"/>
<protein>
    <recommendedName>
        <fullName evidence="5">unspecific monooxygenase</fullName>
        <ecNumber evidence="5">1.14.14.1</ecNumber>
    </recommendedName>
</protein>
<dbReference type="PRINTS" id="PR00463">
    <property type="entry name" value="EP450I"/>
</dbReference>
<dbReference type="GeneID" id="113519835"/>
<name>A0ABM3MZ67_GALME</name>
<evidence type="ECO:0000256" key="1">
    <source>
        <dbReference type="ARBA" id="ARBA00001971"/>
    </source>
</evidence>
<gene>
    <name evidence="17" type="primary">LOC113519835</name>
</gene>
<comment type="similarity">
    <text evidence="4 15">Belongs to the cytochrome P450 family.</text>
</comment>
<keyword evidence="13" id="KW-0472">Membrane</keyword>
<evidence type="ECO:0000256" key="6">
    <source>
        <dbReference type="ARBA" id="ARBA00022617"/>
    </source>
</evidence>
<reference evidence="17" key="1">
    <citation type="submission" date="2025-08" db="UniProtKB">
        <authorList>
            <consortium name="RefSeq"/>
        </authorList>
    </citation>
    <scope>IDENTIFICATION</scope>
    <source>
        <tissue evidence="17">Whole larvae</tissue>
    </source>
</reference>
<dbReference type="InterPro" id="IPR002401">
    <property type="entry name" value="Cyt_P450_E_grp-I"/>
</dbReference>
<evidence type="ECO:0000256" key="12">
    <source>
        <dbReference type="ARBA" id="ARBA00023033"/>
    </source>
</evidence>
<keyword evidence="16" id="KW-1185">Reference proteome</keyword>
<dbReference type="Gene3D" id="1.10.630.10">
    <property type="entry name" value="Cytochrome P450"/>
    <property type="match status" value="1"/>
</dbReference>
<dbReference type="InterPro" id="IPR017972">
    <property type="entry name" value="Cyt_P450_CS"/>
</dbReference>
<evidence type="ECO:0000256" key="8">
    <source>
        <dbReference type="ARBA" id="ARBA00022824"/>
    </source>
</evidence>
<sequence>MAVFLILFATSIFLIYVWFQYKFTYWSKKGVDGPKPVFLYGNIRDALRRKDHFFQPYCDSYIKFKHLPYVGMYSFYRPVLCVNDLDLAKRILIVDFEHFQSRGIYSGGPNDPLAENLFNISGKAWKQLRVKMSPTFTSGKLRTMYPFVESVASKALSYADLYYSKGKPIDFSEFYDRYAMEIIANVGFGVECNILTNPQSEFDCCAREYFEIKSLYWSIIRAFAFIAPDLFSKLRIRRISPKVENFFYGLVKETVSYRQKNNYKRNDFLQTLIDLMNGQIVNENGDIKRVHDFPFSMNSVAANAMLYMLAGYETSAKTGQFAAYQLALNPHIQTKVRDEIDRVLAKYDGQCTYEAQNEMVYLNMVLDETMRLYPALRAIFRRCNKPYKLPNSDVVIEEGTLVFVPIQEIHMDPELYPEPKKFDPERFAPEKKAKLHPCQWMPFGEGPRKCLGVRQGYIQSKLALIKILQKYELLIDERTSVPLKLKTSCLVWAAEGGVWLKLRELNNNNDK</sequence>
<dbReference type="PROSITE" id="PS00086">
    <property type="entry name" value="CYTOCHROME_P450"/>
    <property type="match status" value="1"/>
</dbReference>
<evidence type="ECO:0000256" key="7">
    <source>
        <dbReference type="ARBA" id="ARBA00022723"/>
    </source>
</evidence>
<dbReference type="InterPro" id="IPR001128">
    <property type="entry name" value="Cyt_P450"/>
</dbReference>
<comment type="cofactor">
    <cofactor evidence="1">
        <name>heme</name>
        <dbReference type="ChEBI" id="CHEBI:30413"/>
    </cofactor>
</comment>
<keyword evidence="11 15" id="KW-0408">Iron</keyword>
<keyword evidence="8" id="KW-0256">Endoplasmic reticulum</keyword>